<sequence>MLWCYLPKSAEYDVDCNTKHKKVLLKTKSMYSCVAQRQYKNLQVEGSSSKDSDWRITLVFCSFHIPRIC</sequence>
<organism evidence="1 2">
    <name type="scientific">Ancylostoma ceylanicum</name>
    <dbReference type="NCBI Taxonomy" id="53326"/>
    <lineage>
        <taxon>Eukaryota</taxon>
        <taxon>Metazoa</taxon>
        <taxon>Ecdysozoa</taxon>
        <taxon>Nematoda</taxon>
        <taxon>Chromadorea</taxon>
        <taxon>Rhabditida</taxon>
        <taxon>Rhabditina</taxon>
        <taxon>Rhabditomorpha</taxon>
        <taxon>Strongyloidea</taxon>
        <taxon>Ancylostomatidae</taxon>
        <taxon>Ancylostomatinae</taxon>
        <taxon>Ancylostoma</taxon>
    </lineage>
</organism>
<keyword evidence="2" id="KW-1185">Reference proteome</keyword>
<dbReference type="AlphaFoldDB" id="A0A016U4J9"/>
<accession>A0A016U4J9</accession>
<dbReference type="EMBL" id="JARK01001394">
    <property type="protein sequence ID" value="EYC09896.1"/>
    <property type="molecule type" value="Genomic_DNA"/>
</dbReference>
<proteinExistence type="predicted"/>
<comment type="caution">
    <text evidence="1">The sequence shown here is derived from an EMBL/GenBank/DDBJ whole genome shotgun (WGS) entry which is preliminary data.</text>
</comment>
<gene>
    <name evidence="1" type="primary">Acey_s0058.g2880</name>
    <name evidence="1" type="ORF">Y032_0058g2880</name>
</gene>
<evidence type="ECO:0000313" key="1">
    <source>
        <dbReference type="EMBL" id="EYC09896.1"/>
    </source>
</evidence>
<protein>
    <submittedName>
        <fullName evidence="1">Uncharacterized protein</fullName>
    </submittedName>
</protein>
<reference evidence="2" key="1">
    <citation type="journal article" date="2015" name="Nat. Genet.">
        <title>The genome and transcriptome of the zoonotic hookworm Ancylostoma ceylanicum identify infection-specific gene families.</title>
        <authorList>
            <person name="Schwarz E.M."/>
            <person name="Hu Y."/>
            <person name="Antoshechkin I."/>
            <person name="Miller M.M."/>
            <person name="Sternberg P.W."/>
            <person name="Aroian R.V."/>
        </authorList>
    </citation>
    <scope>NUCLEOTIDE SEQUENCE</scope>
    <source>
        <strain evidence="2">HY135</strain>
    </source>
</reference>
<name>A0A016U4J9_9BILA</name>
<dbReference type="Proteomes" id="UP000024635">
    <property type="component" value="Unassembled WGS sequence"/>
</dbReference>
<evidence type="ECO:0000313" key="2">
    <source>
        <dbReference type="Proteomes" id="UP000024635"/>
    </source>
</evidence>